<dbReference type="RefSeq" id="WP_073258004.1">
    <property type="nucleotide sequence ID" value="NZ_FRCS01000004.1"/>
</dbReference>
<dbReference type="PRINTS" id="PR00081">
    <property type="entry name" value="GDHRDH"/>
</dbReference>
<reference evidence="5 6" key="1">
    <citation type="submission" date="2016-11" db="EMBL/GenBank/DDBJ databases">
        <authorList>
            <person name="Jaros S."/>
            <person name="Januszkiewicz K."/>
            <person name="Wedrychowicz H."/>
        </authorList>
    </citation>
    <scope>NUCLEOTIDE SEQUENCE [LARGE SCALE GENOMIC DNA]</scope>
    <source>
        <strain evidence="5 6">DSM 46144</strain>
    </source>
</reference>
<dbReference type="NCBIfam" id="NF005559">
    <property type="entry name" value="PRK07231.1"/>
    <property type="match status" value="1"/>
</dbReference>
<evidence type="ECO:0000256" key="3">
    <source>
        <dbReference type="SAM" id="MobiDB-lite"/>
    </source>
</evidence>
<dbReference type="Pfam" id="PF13561">
    <property type="entry name" value="adh_short_C2"/>
    <property type="match status" value="1"/>
</dbReference>
<dbReference type="GO" id="GO:0030497">
    <property type="term" value="P:fatty acid elongation"/>
    <property type="evidence" value="ECO:0007669"/>
    <property type="project" value="TreeGrafter"/>
</dbReference>
<evidence type="ECO:0000313" key="5">
    <source>
        <dbReference type="EMBL" id="SHN27698.1"/>
    </source>
</evidence>
<accession>A0A1M7QAH3</accession>
<dbReference type="EMBL" id="FRCS01000004">
    <property type="protein sequence ID" value="SHN27698.1"/>
    <property type="molecule type" value="Genomic_DNA"/>
</dbReference>
<keyword evidence="6" id="KW-1185">Reference proteome</keyword>
<dbReference type="Gene3D" id="3.40.50.720">
    <property type="entry name" value="NAD(P)-binding Rossmann-like Domain"/>
    <property type="match status" value="1"/>
</dbReference>
<evidence type="ECO:0000259" key="4">
    <source>
        <dbReference type="SMART" id="SM00822"/>
    </source>
</evidence>
<evidence type="ECO:0000256" key="2">
    <source>
        <dbReference type="ARBA" id="ARBA00023002"/>
    </source>
</evidence>
<dbReference type="STRING" id="134849.SAMN05443668_104396"/>
<dbReference type="OrthoDB" id="9804774at2"/>
<evidence type="ECO:0000256" key="1">
    <source>
        <dbReference type="ARBA" id="ARBA00006484"/>
    </source>
</evidence>
<name>A0A1M7QAH3_9ACTN</name>
<dbReference type="PANTHER" id="PTHR42760">
    <property type="entry name" value="SHORT-CHAIN DEHYDROGENASES/REDUCTASES FAMILY MEMBER"/>
    <property type="match status" value="1"/>
</dbReference>
<dbReference type="SUPFAM" id="SSF51735">
    <property type="entry name" value="NAD(P)-binding Rossmann-fold domains"/>
    <property type="match status" value="1"/>
</dbReference>
<feature type="domain" description="Ketoreductase" evidence="4">
    <location>
        <begin position="14"/>
        <end position="198"/>
    </location>
</feature>
<proteinExistence type="inferred from homology"/>
<dbReference type="InterPro" id="IPR057326">
    <property type="entry name" value="KR_dom"/>
</dbReference>
<organism evidence="5 6">
    <name type="scientific">Cryptosporangium aurantiacum</name>
    <dbReference type="NCBI Taxonomy" id="134849"/>
    <lineage>
        <taxon>Bacteria</taxon>
        <taxon>Bacillati</taxon>
        <taxon>Actinomycetota</taxon>
        <taxon>Actinomycetes</taxon>
        <taxon>Cryptosporangiales</taxon>
        <taxon>Cryptosporangiaceae</taxon>
        <taxon>Cryptosporangium</taxon>
    </lineage>
</organism>
<dbReference type="InterPro" id="IPR036291">
    <property type="entry name" value="NAD(P)-bd_dom_sf"/>
</dbReference>
<comment type="similarity">
    <text evidence="1">Belongs to the short-chain dehydrogenases/reductases (SDR) family.</text>
</comment>
<dbReference type="SMART" id="SM00822">
    <property type="entry name" value="PKS_KR"/>
    <property type="match status" value="1"/>
</dbReference>
<keyword evidence="2" id="KW-0560">Oxidoreductase</keyword>
<evidence type="ECO:0000313" key="6">
    <source>
        <dbReference type="Proteomes" id="UP000184440"/>
    </source>
</evidence>
<dbReference type="Proteomes" id="UP000184440">
    <property type="component" value="Unassembled WGS sequence"/>
</dbReference>
<dbReference type="PANTHER" id="PTHR42760:SF135">
    <property type="entry name" value="BLL7886 PROTEIN"/>
    <property type="match status" value="1"/>
</dbReference>
<dbReference type="GO" id="GO:0016616">
    <property type="term" value="F:oxidoreductase activity, acting on the CH-OH group of donors, NAD or NADP as acceptor"/>
    <property type="evidence" value="ECO:0007669"/>
    <property type="project" value="UniProtKB-ARBA"/>
</dbReference>
<dbReference type="InterPro" id="IPR002347">
    <property type="entry name" value="SDR_fam"/>
</dbReference>
<gene>
    <name evidence="5" type="ORF">SAMN05443668_104396</name>
</gene>
<sequence length="288" mass="29864">MDAEPSNSLFAPGTVALVTGGSRGIGAAVALELAAEGATVVVNYHSNEAAAKEIAARIEERGGTAVLHGADTGDEDAVRRMFATVRGEFGRLDVLVANAGITKDAMLVQMSRADFETVLRTNVTGVFLCCREAAKLMMPARRGAIVTLGSINAGGAPGLANYAASKGAVTSFTKSIAAELAPYGIRANVVSPGLIETAMTRKLHPMVRTMVLSRIPLSRGADAAEVASVVAFLASDRASYLTGTVVEVDGGHALRQRMPDESLLPTGTSRRRMSGARPATPRNGGNRS</sequence>
<protein>
    <submittedName>
        <fullName evidence="5">3-oxoacyl-[acyl-carrier-protein] reductase</fullName>
    </submittedName>
</protein>
<dbReference type="AlphaFoldDB" id="A0A1M7QAH3"/>
<feature type="region of interest" description="Disordered" evidence="3">
    <location>
        <begin position="256"/>
        <end position="288"/>
    </location>
</feature>
<dbReference type="FunFam" id="3.40.50.720:FF:000173">
    <property type="entry name" value="3-oxoacyl-[acyl-carrier protein] reductase"/>
    <property type="match status" value="1"/>
</dbReference>
<dbReference type="PRINTS" id="PR00080">
    <property type="entry name" value="SDRFAMILY"/>
</dbReference>